<gene>
    <name evidence="12" type="ORF">WR25_20743</name>
</gene>
<evidence type="ECO:0000259" key="11">
    <source>
        <dbReference type="PROSITE" id="PS50929"/>
    </source>
</evidence>
<dbReference type="OrthoDB" id="6500128at2759"/>
<dbReference type="InterPro" id="IPR003439">
    <property type="entry name" value="ABC_transporter-like_ATP-bd"/>
</dbReference>
<keyword evidence="5" id="KW-0547">Nucleotide-binding</keyword>
<dbReference type="FunFam" id="1.20.1560.10:FF:000121">
    <property type="entry name" value="ABC transporter B family member 9"/>
    <property type="match status" value="1"/>
</dbReference>
<evidence type="ECO:0000256" key="9">
    <source>
        <dbReference type="SAM" id="Phobius"/>
    </source>
</evidence>
<feature type="domain" description="ABC transmembrane type-1" evidence="11">
    <location>
        <begin position="40"/>
        <end position="327"/>
    </location>
</feature>
<dbReference type="GO" id="GO:0005743">
    <property type="term" value="C:mitochondrial inner membrane"/>
    <property type="evidence" value="ECO:0007669"/>
    <property type="project" value="TreeGrafter"/>
</dbReference>
<evidence type="ECO:0000259" key="10">
    <source>
        <dbReference type="PROSITE" id="PS50893"/>
    </source>
</evidence>
<keyword evidence="2" id="KW-0813">Transport</keyword>
<dbReference type="STRING" id="2018661.A0A2A2JU55"/>
<dbReference type="PROSITE" id="PS50929">
    <property type="entry name" value="ABC_TM1F"/>
    <property type="match status" value="1"/>
</dbReference>
<keyword evidence="4" id="KW-0677">Repeat</keyword>
<dbReference type="CDD" id="cd18578">
    <property type="entry name" value="ABC_6TM_Pgp_ABCB1_D2_like"/>
    <property type="match status" value="1"/>
</dbReference>
<feature type="transmembrane region" description="Helical" evidence="9">
    <location>
        <begin position="261"/>
        <end position="281"/>
    </location>
</feature>
<dbReference type="SUPFAM" id="SSF52540">
    <property type="entry name" value="P-loop containing nucleoside triphosphate hydrolases"/>
    <property type="match status" value="1"/>
</dbReference>
<evidence type="ECO:0000256" key="2">
    <source>
        <dbReference type="ARBA" id="ARBA00022448"/>
    </source>
</evidence>
<evidence type="ECO:0000256" key="8">
    <source>
        <dbReference type="ARBA" id="ARBA00023136"/>
    </source>
</evidence>
<dbReference type="InterPro" id="IPR036640">
    <property type="entry name" value="ABC1_TM_sf"/>
</dbReference>
<evidence type="ECO:0000256" key="1">
    <source>
        <dbReference type="ARBA" id="ARBA00004141"/>
    </source>
</evidence>
<dbReference type="PANTHER" id="PTHR43394">
    <property type="entry name" value="ATP-DEPENDENT PERMEASE MDL1, MITOCHONDRIAL"/>
    <property type="match status" value="1"/>
</dbReference>
<reference evidence="12 13" key="1">
    <citation type="journal article" date="2017" name="Curr. Biol.">
        <title>Genome architecture and evolution of a unichromosomal asexual nematode.</title>
        <authorList>
            <person name="Fradin H."/>
            <person name="Zegar C."/>
            <person name="Gutwein M."/>
            <person name="Lucas J."/>
            <person name="Kovtun M."/>
            <person name="Corcoran D."/>
            <person name="Baugh L.R."/>
            <person name="Kiontke K."/>
            <person name="Gunsalus K."/>
            <person name="Fitch D.H."/>
            <person name="Piano F."/>
        </authorList>
    </citation>
    <scope>NUCLEOTIDE SEQUENCE [LARGE SCALE GENOMIC DNA]</scope>
    <source>
        <strain evidence="12">PF1309</strain>
    </source>
</reference>
<keyword evidence="7 9" id="KW-1133">Transmembrane helix</keyword>
<keyword evidence="13" id="KW-1185">Reference proteome</keyword>
<dbReference type="Pfam" id="PF00664">
    <property type="entry name" value="ABC_membrane"/>
    <property type="match status" value="1"/>
</dbReference>
<dbReference type="GO" id="GO:0005524">
    <property type="term" value="F:ATP binding"/>
    <property type="evidence" value="ECO:0007669"/>
    <property type="project" value="UniProtKB-KW"/>
</dbReference>
<dbReference type="EMBL" id="LIAE01010217">
    <property type="protein sequence ID" value="PAV65225.1"/>
    <property type="molecule type" value="Genomic_DNA"/>
</dbReference>
<keyword evidence="8 9" id="KW-0472">Membrane</keyword>
<dbReference type="GO" id="GO:0016887">
    <property type="term" value="F:ATP hydrolysis activity"/>
    <property type="evidence" value="ECO:0007669"/>
    <property type="project" value="InterPro"/>
</dbReference>
<evidence type="ECO:0000313" key="13">
    <source>
        <dbReference type="Proteomes" id="UP000218231"/>
    </source>
</evidence>
<accession>A0A2A2JU55</accession>
<organism evidence="12 13">
    <name type="scientific">Diploscapter pachys</name>
    <dbReference type="NCBI Taxonomy" id="2018661"/>
    <lineage>
        <taxon>Eukaryota</taxon>
        <taxon>Metazoa</taxon>
        <taxon>Ecdysozoa</taxon>
        <taxon>Nematoda</taxon>
        <taxon>Chromadorea</taxon>
        <taxon>Rhabditida</taxon>
        <taxon>Rhabditina</taxon>
        <taxon>Rhabditomorpha</taxon>
        <taxon>Rhabditoidea</taxon>
        <taxon>Rhabditidae</taxon>
        <taxon>Diploscapter</taxon>
    </lineage>
</organism>
<evidence type="ECO:0000313" key="12">
    <source>
        <dbReference type="EMBL" id="PAV65225.1"/>
    </source>
</evidence>
<evidence type="ECO:0000256" key="5">
    <source>
        <dbReference type="ARBA" id="ARBA00022741"/>
    </source>
</evidence>
<evidence type="ECO:0000256" key="6">
    <source>
        <dbReference type="ARBA" id="ARBA00022840"/>
    </source>
</evidence>
<feature type="transmembrane region" description="Helical" evidence="9">
    <location>
        <begin position="78"/>
        <end position="105"/>
    </location>
</feature>
<dbReference type="SMART" id="SM00382">
    <property type="entry name" value="AAA"/>
    <property type="match status" value="1"/>
</dbReference>
<dbReference type="GO" id="GO:0015421">
    <property type="term" value="F:ABC-type oligopeptide transporter activity"/>
    <property type="evidence" value="ECO:0007669"/>
    <property type="project" value="TreeGrafter"/>
</dbReference>
<proteinExistence type="predicted"/>
<keyword evidence="3 9" id="KW-0812">Transmembrane</keyword>
<dbReference type="InterPro" id="IPR011527">
    <property type="entry name" value="ABC1_TM_dom"/>
</dbReference>
<feature type="transmembrane region" description="Helical" evidence="9">
    <location>
        <begin position="30"/>
        <end position="58"/>
    </location>
</feature>
<dbReference type="SUPFAM" id="SSF90123">
    <property type="entry name" value="ABC transporter transmembrane region"/>
    <property type="match status" value="1"/>
</dbReference>
<sequence length="581" mass="64974">MINCHLSELEEEGAAKANLFRILKYARPEWLMLIFATVNAIIQGCVFPAFSLFFTQIIETFSPDLNDPNWRDKMRKDGHFWALMFLVLAGVMGITMLFQATFYGVSAERLTKRLRSKVFRNIMRMDAAYFDNPRHSPGKISTRLASDVPTVKSAIDYRIGSVFNSFVSVSCGIGIAFYFCWQMALLVLAIFPLLGVAQGLQMKFLAGVAGKDAKEMENSGKVALEAIENIRTVQALTLQKRLYYHFCHHLDRPHRMNRRKALLQGLSYGFASSIFYFLYAASFRFGVWLIFAQKVNNPMNVLRTLFAISFTAGSLGWASAYFPEYAKATFAAGLIFKMLEEEPHIDGMTQNGKRPKISGAVDLIKVFFRYPERPDVTILEGLDLSVKPGETLALVGPSGCGKSTVISLLERFYDPLDGAVIMDGEDLRGINPTWLRSHMALVSQEPILFDTSIRSNIVYGLPEGSYTEDQIIEVAMKANIHNFVSQLPDGYETRVGDKLVQEALDKASEGRTCIVVAHRLATIVNASKIMVVKQGKIIEMGTHNELMQKKGAYWALTQKQAIKQNATSDQESDDEGGAAKF</sequence>
<comment type="subcellular location">
    <subcellularLocation>
        <location evidence="1">Membrane</location>
        <topology evidence="1">Multi-pass membrane protein</topology>
    </subcellularLocation>
</comment>
<keyword evidence="6" id="KW-0067">ATP-binding</keyword>
<evidence type="ECO:0000256" key="3">
    <source>
        <dbReference type="ARBA" id="ARBA00022692"/>
    </source>
</evidence>
<comment type="caution">
    <text evidence="12">The sequence shown here is derived from an EMBL/GenBank/DDBJ whole genome shotgun (WGS) entry which is preliminary data.</text>
</comment>
<protein>
    <recommendedName>
        <fullName evidence="14">ABC transmembrane type-1 domain-containing protein</fullName>
    </recommendedName>
</protein>
<dbReference type="Proteomes" id="UP000218231">
    <property type="component" value="Unassembled WGS sequence"/>
</dbReference>
<feature type="domain" description="ABC transporter" evidence="10">
    <location>
        <begin position="361"/>
        <end position="559"/>
    </location>
</feature>
<evidence type="ECO:0008006" key="14">
    <source>
        <dbReference type="Google" id="ProtNLM"/>
    </source>
</evidence>
<dbReference type="Gene3D" id="3.40.50.300">
    <property type="entry name" value="P-loop containing nucleotide triphosphate hydrolases"/>
    <property type="match status" value="2"/>
</dbReference>
<dbReference type="AlphaFoldDB" id="A0A2A2JU55"/>
<dbReference type="GO" id="GO:0090374">
    <property type="term" value="P:oligopeptide export from mitochondrion"/>
    <property type="evidence" value="ECO:0007669"/>
    <property type="project" value="TreeGrafter"/>
</dbReference>
<dbReference type="Gene3D" id="1.20.1560.10">
    <property type="entry name" value="ABC transporter type 1, transmembrane domain"/>
    <property type="match status" value="1"/>
</dbReference>
<evidence type="ECO:0000256" key="4">
    <source>
        <dbReference type="ARBA" id="ARBA00022737"/>
    </source>
</evidence>
<dbReference type="InterPro" id="IPR039421">
    <property type="entry name" value="Type_1_exporter"/>
</dbReference>
<dbReference type="InterPro" id="IPR027417">
    <property type="entry name" value="P-loop_NTPase"/>
</dbReference>
<dbReference type="PANTHER" id="PTHR43394:SF11">
    <property type="entry name" value="ATP-BINDING CASSETTE TRANSPORTER"/>
    <property type="match status" value="1"/>
</dbReference>
<dbReference type="Pfam" id="PF00005">
    <property type="entry name" value="ABC_tran"/>
    <property type="match status" value="1"/>
</dbReference>
<dbReference type="InterPro" id="IPR003593">
    <property type="entry name" value="AAA+_ATPase"/>
</dbReference>
<dbReference type="PROSITE" id="PS50893">
    <property type="entry name" value="ABC_TRANSPORTER_2"/>
    <property type="match status" value="1"/>
</dbReference>
<name>A0A2A2JU55_9BILA</name>
<evidence type="ECO:0000256" key="7">
    <source>
        <dbReference type="ARBA" id="ARBA00022989"/>
    </source>
</evidence>